<dbReference type="Pfam" id="PF13923">
    <property type="entry name" value="zf-C3HC4_2"/>
    <property type="match status" value="1"/>
</dbReference>
<proteinExistence type="predicted"/>
<evidence type="ECO:0000256" key="3">
    <source>
        <dbReference type="ARBA" id="ARBA00022833"/>
    </source>
</evidence>
<keyword evidence="11" id="KW-1185">Reference proteome</keyword>
<dbReference type="InterPro" id="IPR055129">
    <property type="entry name" value="YEATS_dom"/>
</dbReference>
<dbReference type="Gene3D" id="2.60.40.1970">
    <property type="entry name" value="YEATS domain"/>
    <property type="match status" value="1"/>
</dbReference>
<protein>
    <submittedName>
        <fullName evidence="10">Uncharacterized protein</fullName>
    </submittedName>
</protein>
<evidence type="ECO:0000259" key="9">
    <source>
        <dbReference type="PROSITE" id="PS51037"/>
    </source>
</evidence>
<dbReference type="InterPro" id="IPR038704">
    <property type="entry name" value="YEAST_sf"/>
</dbReference>
<organism evidence="10 11">
    <name type="scientific">Venturia effusa</name>
    <dbReference type="NCBI Taxonomy" id="50376"/>
    <lineage>
        <taxon>Eukaryota</taxon>
        <taxon>Fungi</taxon>
        <taxon>Dikarya</taxon>
        <taxon>Ascomycota</taxon>
        <taxon>Pezizomycotina</taxon>
        <taxon>Dothideomycetes</taxon>
        <taxon>Pleosporomycetidae</taxon>
        <taxon>Venturiales</taxon>
        <taxon>Venturiaceae</taxon>
        <taxon>Venturia</taxon>
    </lineage>
</organism>
<evidence type="ECO:0000256" key="7">
    <source>
        <dbReference type="SAM" id="MobiDB-lite"/>
    </source>
</evidence>
<keyword evidence="1" id="KW-0479">Metal-binding</keyword>
<dbReference type="AlphaFoldDB" id="A0A517L057"/>
<dbReference type="PANTHER" id="PTHR15898">
    <property type="entry name" value="BIFUNCTIONAL APOPTOSIS REGULATOR"/>
    <property type="match status" value="1"/>
</dbReference>
<reference evidence="10 11" key="1">
    <citation type="submission" date="2019-07" db="EMBL/GenBank/DDBJ databases">
        <title>Finished genome of Venturia effusa.</title>
        <authorList>
            <person name="Young C.A."/>
            <person name="Cox M.P."/>
            <person name="Ganley A.R.D."/>
            <person name="David W.J."/>
        </authorList>
    </citation>
    <scope>NUCLEOTIDE SEQUENCE [LARGE SCALE GENOMIC DNA]</scope>
    <source>
        <strain evidence="11">albino</strain>
    </source>
</reference>
<feature type="domain" description="YEATS" evidence="9">
    <location>
        <begin position="135"/>
        <end position="301"/>
    </location>
</feature>
<dbReference type="Gene3D" id="3.30.40.10">
    <property type="entry name" value="Zinc/RING finger domain, C3HC4 (zinc finger)"/>
    <property type="match status" value="1"/>
</dbReference>
<dbReference type="Proteomes" id="UP000316270">
    <property type="component" value="Chromosome 2"/>
</dbReference>
<dbReference type="PROSITE" id="PS50089">
    <property type="entry name" value="ZF_RING_2"/>
    <property type="match status" value="1"/>
</dbReference>
<evidence type="ECO:0000259" key="8">
    <source>
        <dbReference type="PROSITE" id="PS50089"/>
    </source>
</evidence>
<sequence length="301" mass="34539">MKRKAAAVSPGEKHDQEPSPKSIKDDDREGEEEIDEDDVCPICQNLLYNPVITRCNHTLCESCMAHWADASITSQMTIVGLEDEAPILLPHEIETRCPMCRSSTTASVDGSRASKLASQYPSTYHARKADEQMIDESQAVETLTLYIGNTHNHIRNEDTESKNKHEWKFFIRTSRNDLIEEVQIFLHPTFRNPRIIQQWPPFEVRRLGWGTFDIYANVILKVGYSWLSSEAEDANDGGEKGLLPLKWLLVFDGQGSQGRCRLKVKKEKEGQEAEIAAQREEVRRLWNRQRERDPDYVQPAD</sequence>
<gene>
    <name evidence="10" type="ORF">FKW77_009403</name>
</gene>
<dbReference type="OrthoDB" id="1630758at2759"/>
<comment type="subcellular location">
    <subcellularLocation>
        <location evidence="6">Nucleus</location>
    </subcellularLocation>
</comment>
<dbReference type="GO" id="GO:0043161">
    <property type="term" value="P:proteasome-mediated ubiquitin-dependent protein catabolic process"/>
    <property type="evidence" value="ECO:0007669"/>
    <property type="project" value="TreeGrafter"/>
</dbReference>
<evidence type="ECO:0000256" key="2">
    <source>
        <dbReference type="ARBA" id="ARBA00022771"/>
    </source>
</evidence>
<dbReference type="PANTHER" id="PTHR15898:SF13">
    <property type="entry name" value="BIFUNCTIONAL APOPTOSIS REGULATOR"/>
    <property type="match status" value="1"/>
</dbReference>
<dbReference type="GO" id="GO:0008270">
    <property type="term" value="F:zinc ion binding"/>
    <property type="evidence" value="ECO:0007669"/>
    <property type="project" value="UniProtKB-KW"/>
</dbReference>
<dbReference type="SMART" id="SM00184">
    <property type="entry name" value="RING"/>
    <property type="match status" value="1"/>
</dbReference>
<dbReference type="PROSITE" id="PS51037">
    <property type="entry name" value="YEATS"/>
    <property type="match status" value="1"/>
</dbReference>
<keyword evidence="4 6" id="KW-0539">Nucleus</keyword>
<feature type="compositionally biased region" description="Basic and acidic residues" evidence="7">
    <location>
        <begin position="11"/>
        <end position="27"/>
    </location>
</feature>
<dbReference type="EMBL" id="CP042186">
    <property type="protein sequence ID" value="QDS68999.1"/>
    <property type="molecule type" value="Genomic_DNA"/>
</dbReference>
<evidence type="ECO:0000256" key="5">
    <source>
        <dbReference type="PROSITE-ProRule" id="PRU00175"/>
    </source>
</evidence>
<feature type="region of interest" description="Disordered" evidence="7">
    <location>
        <begin position="1"/>
        <end position="35"/>
    </location>
</feature>
<dbReference type="Pfam" id="PF03366">
    <property type="entry name" value="YEATS"/>
    <property type="match status" value="1"/>
</dbReference>
<dbReference type="GO" id="GO:0005634">
    <property type="term" value="C:nucleus"/>
    <property type="evidence" value="ECO:0007669"/>
    <property type="project" value="UniProtKB-SubCell"/>
</dbReference>
<dbReference type="InterPro" id="IPR001841">
    <property type="entry name" value="Znf_RING"/>
</dbReference>
<dbReference type="GO" id="GO:0061630">
    <property type="term" value="F:ubiquitin protein ligase activity"/>
    <property type="evidence" value="ECO:0007669"/>
    <property type="project" value="TreeGrafter"/>
</dbReference>
<evidence type="ECO:0000256" key="6">
    <source>
        <dbReference type="PROSITE-ProRule" id="PRU00376"/>
    </source>
</evidence>
<keyword evidence="2 5" id="KW-0863">Zinc-finger</keyword>
<accession>A0A517L057</accession>
<dbReference type="STRING" id="50376.A0A517L057"/>
<evidence type="ECO:0000313" key="11">
    <source>
        <dbReference type="Proteomes" id="UP000316270"/>
    </source>
</evidence>
<name>A0A517L057_9PEZI</name>
<dbReference type="SUPFAM" id="SSF57850">
    <property type="entry name" value="RING/U-box"/>
    <property type="match status" value="1"/>
</dbReference>
<evidence type="ECO:0000313" key="10">
    <source>
        <dbReference type="EMBL" id="QDS68999.1"/>
    </source>
</evidence>
<dbReference type="PROSITE" id="PS00518">
    <property type="entry name" value="ZF_RING_1"/>
    <property type="match status" value="1"/>
</dbReference>
<dbReference type="InterPro" id="IPR017907">
    <property type="entry name" value="Znf_RING_CS"/>
</dbReference>
<feature type="domain" description="RING-type" evidence="8">
    <location>
        <begin position="40"/>
        <end position="101"/>
    </location>
</feature>
<evidence type="ECO:0000256" key="4">
    <source>
        <dbReference type="ARBA" id="ARBA00023242"/>
    </source>
</evidence>
<dbReference type="InterPro" id="IPR013083">
    <property type="entry name" value="Znf_RING/FYVE/PHD"/>
</dbReference>
<evidence type="ECO:0000256" key="1">
    <source>
        <dbReference type="ARBA" id="ARBA00022723"/>
    </source>
</evidence>
<keyword evidence="3" id="KW-0862">Zinc</keyword>